<feature type="region of interest" description="Disordered" evidence="1">
    <location>
        <begin position="347"/>
        <end position="374"/>
    </location>
</feature>
<protein>
    <submittedName>
        <fullName evidence="2">Uncharacterized protein</fullName>
    </submittedName>
</protein>
<feature type="compositionally biased region" description="Polar residues" evidence="1">
    <location>
        <begin position="804"/>
        <end position="815"/>
    </location>
</feature>
<name>A0A078A0V3_STYLE</name>
<dbReference type="AlphaFoldDB" id="A0A078A0V3"/>
<accession>A0A078A0V3</accession>
<feature type="region of interest" description="Disordered" evidence="1">
    <location>
        <begin position="417"/>
        <end position="436"/>
    </location>
</feature>
<evidence type="ECO:0000256" key="1">
    <source>
        <dbReference type="SAM" id="MobiDB-lite"/>
    </source>
</evidence>
<gene>
    <name evidence="2" type="primary">Contig17505.g18624</name>
    <name evidence="2" type="ORF">STYLEM_3398</name>
</gene>
<reference evidence="2 3" key="1">
    <citation type="submission" date="2014-06" db="EMBL/GenBank/DDBJ databases">
        <authorList>
            <person name="Swart Estienne"/>
        </authorList>
    </citation>
    <scope>NUCLEOTIDE SEQUENCE [LARGE SCALE GENOMIC DNA]</scope>
    <source>
        <strain evidence="2 3">130c</strain>
    </source>
</reference>
<sequence length="1018" mass="118079">MAQQSRTILDVFQSVFQGYRTDENFEEEIFARFRKVNALAQFNEYIHHDNLRKIYLEAIVIKFFQFSSNFRKLTKSIHFILNSIHFPVVILYQDRTTQPQTVFYNNLKILNQKFRIQDLVQLVYRALQKPLLIHDAMCKLSIFVWVRDPSTFDILFYDEPVINLLFSPIYECKKRIQKIEPKKKFNGLNDFSNQDNDDIDIRIYKKDTKSIDLSDIGILICDGIKEQTLIMPCLAKLNNHHGHYSTNPVVSPRENIVLISPQINNNFAKFSSKNTFMFGDIILPISPRNAIQEVISHEASPIPQKKNQLNKSRVGSIQPIEQIDGQPIKSPPLLLKLNKLNLMPMDNELSSPSQVNKSNIKETYSKKNSKNEQDLKKIKSKFKNNNLLSVPGRSNNVGLYSPTRIKLLHNKSIDMKSAVNSDKSASQSAKSDKDEDEVSIFTSSASFSSATSFNQSSEDLQQNLNTITNLSANKPNWREKLQQKIAKKPSEIKEEQLKSKEEEFNDNLKKEVLQYYSDRRGALPAYYYFKQRNKNVINFVMKSVQQKNYNIKGDVNQYFKTLPAVTSAEEQLQIFSEINHLFRRNQFAKEELITKDTIQRQKERQAAYSQGSVRNKVDTGLGRTIKQQDEDQRGYYKLSNNQQNYCFEMQLANKLRMQKFSIDEFLQQNNFFNKSDEEIGMIYQALKDPDTNQMYLDSLGLTDVDILYRKWLKRQRKIKRFQGKEGLENFVSTVIDEENQMIKTRNDLETIRQLIKDKKLSSKEDTEVIDYAHLVLELEPQIQLTKNSAEKRKSSVSAAAEGVAQTQRNQFNTEQKSSKRKKLHELLKDLGTGAMERQSSMQNTERQSSTMHLNKKRVQGSSFLPSGQTTPQNLGQQTHQMSTFLKRMTLMNNVRKHTMTAGSMTSRNNNNLGETNSFGLAVSQISQNYGLRRQGIVLQRKLQMTQKLINDASKNFLMPINVINKKKINKGQFVTLFPSEHEKEYEKLKNLTINFYTTKQNQIDLIQWTVKQNTSILD</sequence>
<proteinExistence type="predicted"/>
<dbReference type="EMBL" id="CCKQ01003295">
    <property type="protein sequence ID" value="CDW74419.1"/>
    <property type="molecule type" value="Genomic_DNA"/>
</dbReference>
<feature type="region of interest" description="Disordered" evidence="1">
    <location>
        <begin position="786"/>
        <end position="854"/>
    </location>
</feature>
<evidence type="ECO:0000313" key="2">
    <source>
        <dbReference type="EMBL" id="CDW74419.1"/>
    </source>
</evidence>
<dbReference type="Proteomes" id="UP000039865">
    <property type="component" value="Unassembled WGS sequence"/>
</dbReference>
<evidence type="ECO:0000313" key="3">
    <source>
        <dbReference type="Proteomes" id="UP000039865"/>
    </source>
</evidence>
<feature type="compositionally biased region" description="Polar residues" evidence="1">
    <location>
        <begin position="837"/>
        <end position="852"/>
    </location>
</feature>
<feature type="compositionally biased region" description="Basic and acidic residues" evidence="1">
    <location>
        <begin position="359"/>
        <end position="374"/>
    </location>
</feature>
<dbReference type="InParanoid" id="A0A078A0V3"/>
<feature type="compositionally biased region" description="Polar residues" evidence="1">
    <location>
        <begin position="348"/>
        <end position="358"/>
    </location>
</feature>
<organism evidence="2 3">
    <name type="scientific">Stylonychia lemnae</name>
    <name type="common">Ciliate</name>
    <dbReference type="NCBI Taxonomy" id="5949"/>
    <lineage>
        <taxon>Eukaryota</taxon>
        <taxon>Sar</taxon>
        <taxon>Alveolata</taxon>
        <taxon>Ciliophora</taxon>
        <taxon>Intramacronucleata</taxon>
        <taxon>Spirotrichea</taxon>
        <taxon>Stichotrichia</taxon>
        <taxon>Sporadotrichida</taxon>
        <taxon>Oxytrichidae</taxon>
        <taxon>Stylonychinae</taxon>
        <taxon>Stylonychia</taxon>
    </lineage>
</organism>
<keyword evidence="3" id="KW-1185">Reference proteome</keyword>